<reference evidence="1 2" key="1">
    <citation type="submission" date="2015-01" db="EMBL/GenBank/DDBJ databases">
        <authorList>
            <person name="Xiang T."/>
            <person name="Song Y."/>
            <person name="Huang L."/>
            <person name="Wang B."/>
            <person name="Wu P."/>
        </authorList>
    </citation>
    <scope>NUCLEOTIDE SEQUENCE [LARGE SCALE GENOMIC DNA]</scope>
    <source>
        <strain evidence="1 2">Ccy74</strain>
    </source>
</reference>
<dbReference type="AntiFam" id="ANF00018">
    <property type="entry name" value="tRNA translation"/>
</dbReference>
<evidence type="ECO:0000313" key="2">
    <source>
        <dbReference type="Proteomes" id="UP000038083"/>
    </source>
</evidence>
<accession>A0A0B7H6P8</accession>
<evidence type="ECO:0000313" key="1">
    <source>
        <dbReference type="EMBL" id="CEN33612.1"/>
    </source>
</evidence>
<name>A0A0B7H6P8_9FLAO</name>
<dbReference type="AntiFam" id="ANF00010">
    <property type="entry name" value="tRNA translation"/>
</dbReference>
<proteinExistence type="predicted"/>
<dbReference type="AlphaFoldDB" id="A0A0B7H6P8"/>
<protein>
    <submittedName>
        <fullName evidence="1">Uncharacterized protein</fullName>
    </submittedName>
</protein>
<dbReference type="EMBL" id="CDOG01000001">
    <property type="protein sequence ID" value="CEN33612.1"/>
    <property type="molecule type" value="Genomic_DNA"/>
</dbReference>
<sequence length="74" mass="8070">MKNIVLAKIAQLVERNLAKVEVAGSNPVFRSFIALIKGSDGGIGRHAGLKIQWAAMPVRVQVPLRVQQKIVILL</sequence>
<gene>
    <name evidence="1" type="ORF">CCYN74_10070</name>
</gene>
<dbReference type="Proteomes" id="UP000038083">
    <property type="component" value="Unassembled WGS sequence"/>
</dbReference>
<organism evidence="1 2">
    <name type="scientific">Capnocytophaga cynodegmi</name>
    <dbReference type="NCBI Taxonomy" id="28189"/>
    <lineage>
        <taxon>Bacteria</taxon>
        <taxon>Pseudomonadati</taxon>
        <taxon>Bacteroidota</taxon>
        <taxon>Flavobacteriia</taxon>
        <taxon>Flavobacteriales</taxon>
        <taxon>Flavobacteriaceae</taxon>
        <taxon>Capnocytophaga</taxon>
    </lineage>
</organism>